<dbReference type="EMBL" id="UINC01064146">
    <property type="protein sequence ID" value="SVB92526.1"/>
    <property type="molecule type" value="Genomic_DNA"/>
</dbReference>
<organism evidence="9">
    <name type="scientific">marine metagenome</name>
    <dbReference type="NCBI Taxonomy" id="408172"/>
    <lineage>
        <taxon>unclassified sequences</taxon>
        <taxon>metagenomes</taxon>
        <taxon>ecological metagenomes</taxon>
    </lineage>
</organism>
<dbReference type="Gene3D" id="1.10.1370.10">
    <property type="entry name" value="Neurolysin, domain 3"/>
    <property type="match status" value="1"/>
</dbReference>
<dbReference type="PROSITE" id="PS51257">
    <property type="entry name" value="PROKAR_LIPOPROTEIN"/>
    <property type="match status" value="1"/>
</dbReference>
<keyword evidence="5" id="KW-0378">Hydrolase</keyword>
<dbReference type="GO" id="GO:0006518">
    <property type="term" value="P:peptide metabolic process"/>
    <property type="evidence" value="ECO:0007669"/>
    <property type="project" value="TreeGrafter"/>
</dbReference>
<sequence length="371" mass="42038">MFFRTSLIVAAGILASCSSPKTSLTPKAEFSGDWEEFERLAKRNRTRVALPPFETTPQASLDAITAATADADARLDTIGIIKPSEATFDNTIGALDDLAFDLSLVANRTYMLKETSENAEHRAQATEAIKQFDEWAVGLDYREDVYRVVKAYADSSPRLSGEAKRLLEQTLRDYRRAGLHLAKAERDEVERLRKELSAATTEFGTNITNAKKELKFTGAQLEGLPESFLEQVKTGDDEYTLQANVTFHYLNVMRSAKPEATRKRISGERKRLAREKNIPLLKTVLQLRANIATKLGYKTWADYRCEVKMAGNGTTAREFLMDLKRGLEPKWQSELAQFTELKRRETGDANATLKMWDAFYYMNLLKKEKYS</sequence>
<dbReference type="InterPro" id="IPR001567">
    <property type="entry name" value="Pept_M3A_M3B_dom"/>
</dbReference>
<dbReference type="InterPro" id="IPR045090">
    <property type="entry name" value="Pept_M3A_M3B"/>
</dbReference>
<gene>
    <name evidence="9" type="ORF">METZ01_LOCUS245380</name>
</gene>
<dbReference type="InterPro" id="IPR024077">
    <property type="entry name" value="Neurolysin/TOP_dom2"/>
</dbReference>
<accession>A0A382HYW9</accession>
<evidence type="ECO:0000256" key="3">
    <source>
        <dbReference type="ARBA" id="ARBA00022670"/>
    </source>
</evidence>
<evidence type="ECO:0000256" key="2">
    <source>
        <dbReference type="ARBA" id="ARBA00006040"/>
    </source>
</evidence>
<keyword evidence="4" id="KW-0479">Metal-binding</keyword>
<evidence type="ECO:0000256" key="1">
    <source>
        <dbReference type="ARBA" id="ARBA00001947"/>
    </source>
</evidence>
<dbReference type="Gene3D" id="1.20.1050.40">
    <property type="entry name" value="Endopeptidase. Chain P, domain 1"/>
    <property type="match status" value="1"/>
</dbReference>
<evidence type="ECO:0000259" key="8">
    <source>
        <dbReference type="Pfam" id="PF01432"/>
    </source>
</evidence>
<proteinExistence type="inferred from homology"/>
<evidence type="ECO:0000313" key="9">
    <source>
        <dbReference type="EMBL" id="SVB92526.1"/>
    </source>
</evidence>
<dbReference type="GO" id="GO:0004222">
    <property type="term" value="F:metalloendopeptidase activity"/>
    <property type="evidence" value="ECO:0007669"/>
    <property type="project" value="InterPro"/>
</dbReference>
<dbReference type="PANTHER" id="PTHR11804">
    <property type="entry name" value="PROTEASE M3 THIMET OLIGOPEPTIDASE-RELATED"/>
    <property type="match status" value="1"/>
</dbReference>
<evidence type="ECO:0000256" key="4">
    <source>
        <dbReference type="ARBA" id="ARBA00022723"/>
    </source>
</evidence>
<name>A0A382HYW9_9ZZZZ</name>
<keyword evidence="3" id="KW-0645">Protease</keyword>
<dbReference type="AlphaFoldDB" id="A0A382HYW9"/>
<evidence type="ECO:0000256" key="7">
    <source>
        <dbReference type="ARBA" id="ARBA00023049"/>
    </source>
</evidence>
<reference evidence="9" key="1">
    <citation type="submission" date="2018-05" db="EMBL/GenBank/DDBJ databases">
        <authorList>
            <person name="Lanie J.A."/>
            <person name="Ng W.-L."/>
            <person name="Kazmierczak K.M."/>
            <person name="Andrzejewski T.M."/>
            <person name="Davidsen T.M."/>
            <person name="Wayne K.J."/>
            <person name="Tettelin H."/>
            <person name="Glass J.I."/>
            <person name="Rusch D."/>
            <person name="Podicherti R."/>
            <person name="Tsui H.-C.T."/>
            <person name="Winkler M.E."/>
        </authorList>
    </citation>
    <scope>NUCLEOTIDE SEQUENCE</scope>
</reference>
<comment type="cofactor">
    <cofactor evidence="1">
        <name>Zn(2+)</name>
        <dbReference type="ChEBI" id="CHEBI:29105"/>
    </cofactor>
</comment>
<dbReference type="SUPFAM" id="SSF55486">
    <property type="entry name" value="Metalloproteases ('zincins'), catalytic domain"/>
    <property type="match status" value="1"/>
</dbReference>
<feature type="non-terminal residue" evidence="9">
    <location>
        <position position="371"/>
    </location>
</feature>
<feature type="domain" description="Peptidase M3A/M3B catalytic" evidence="8">
    <location>
        <begin position="253"/>
        <end position="371"/>
    </location>
</feature>
<dbReference type="PANTHER" id="PTHR11804:SF84">
    <property type="entry name" value="SACCHAROLYSIN"/>
    <property type="match status" value="1"/>
</dbReference>
<comment type="similarity">
    <text evidence="2">Belongs to the peptidase M3 family.</text>
</comment>
<dbReference type="GO" id="GO:0046872">
    <property type="term" value="F:metal ion binding"/>
    <property type="evidence" value="ECO:0007669"/>
    <property type="project" value="UniProtKB-KW"/>
</dbReference>
<keyword evidence="7" id="KW-0482">Metalloprotease</keyword>
<dbReference type="Pfam" id="PF01432">
    <property type="entry name" value="Peptidase_M3"/>
    <property type="match status" value="1"/>
</dbReference>
<dbReference type="GO" id="GO:0006508">
    <property type="term" value="P:proteolysis"/>
    <property type="evidence" value="ECO:0007669"/>
    <property type="project" value="UniProtKB-KW"/>
</dbReference>
<evidence type="ECO:0000256" key="5">
    <source>
        <dbReference type="ARBA" id="ARBA00022801"/>
    </source>
</evidence>
<evidence type="ECO:0000256" key="6">
    <source>
        <dbReference type="ARBA" id="ARBA00022833"/>
    </source>
</evidence>
<protein>
    <recommendedName>
        <fullName evidence="8">Peptidase M3A/M3B catalytic domain-containing protein</fullName>
    </recommendedName>
</protein>
<dbReference type="InterPro" id="IPR024080">
    <property type="entry name" value="Neurolysin/TOP_N"/>
</dbReference>
<keyword evidence="6" id="KW-0862">Zinc</keyword>